<name>A0AAN9UTV7_9PEZI</name>
<dbReference type="AlphaFoldDB" id="A0AAN9UTV7"/>
<evidence type="ECO:0000313" key="2">
    <source>
        <dbReference type="Proteomes" id="UP001320420"/>
    </source>
</evidence>
<sequence>MPIQQPRDLRYEIETDPASNRSDYALNIGALVFAFHDYDYGNKTAMLGNNLEKYRKNQHPWLQIKHPLRDFSRHDFVMAFGVGAEWLAKDQDELRLDDILVQAKIKAVSILDRIAWQLCITIDYLQDAD</sequence>
<keyword evidence="2" id="KW-1185">Reference proteome</keyword>
<reference evidence="1 2" key="1">
    <citation type="submission" date="2024-02" db="EMBL/GenBank/DDBJ databases">
        <title>De novo assembly and annotation of 12 fungi associated with fruit tree decline syndrome in Ontario, Canada.</title>
        <authorList>
            <person name="Sulman M."/>
            <person name="Ellouze W."/>
            <person name="Ilyukhin E."/>
        </authorList>
    </citation>
    <scope>NUCLEOTIDE SEQUENCE [LARGE SCALE GENOMIC DNA]</scope>
    <source>
        <strain evidence="1 2">M11/M66-122</strain>
    </source>
</reference>
<evidence type="ECO:0000313" key="1">
    <source>
        <dbReference type="EMBL" id="KAK7755160.1"/>
    </source>
</evidence>
<comment type="caution">
    <text evidence="1">The sequence shown here is derived from an EMBL/GenBank/DDBJ whole genome shotgun (WGS) entry which is preliminary data.</text>
</comment>
<organism evidence="1 2">
    <name type="scientific">Diatrype stigma</name>
    <dbReference type="NCBI Taxonomy" id="117547"/>
    <lineage>
        <taxon>Eukaryota</taxon>
        <taxon>Fungi</taxon>
        <taxon>Dikarya</taxon>
        <taxon>Ascomycota</taxon>
        <taxon>Pezizomycotina</taxon>
        <taxon>Sordariomycetes</taxon>
        <taxon>Xylariomycetidae</taxon>
        <taxon>Xylariales</taxon>
        <taxon>Diatrypaceae</taxon>
        <taxon>Diatrype</taxon>
    </lineage>
</organism>
<accession>A0AAN9UTV7</accession>
<protein>
    <submittedName>
        <fullName evidence="1">Uncharacterized protein</fullName>
    </submittedName>
</protein>
<gene>
    <name evidence="1" type="ORF">SLS62_002975</name>
</gene>
<dbReference type="Proteomes" id="UP001320420">
    <property type="component" value="Unassembled WGS sequence"/>
</dbReference>
<proteinExistence type="predicted"/>
<dbReference type="EMBL" id="JAKJXP020000015">
    <property type="protein sequence ID" value="KAK7755160.1"/>
    <property type="molecule type" value="Genomic_DNA"/>
</dbReference>